<sequence length="153" mass="17045">MYISSSFGIENDELVLDAVLISGTPCLHDLKHVSGNFVVIMDADLSHHPKYPPSLMETRGSIVTETSYVKGGGLHGWNVKRKLTSRGGNVVVQTLLWPALSDLTGSFRLESLFVDRVYGSSKPGGSEIVGYRCERIMQYAKLSIARIWRIFWL</sequence>
<dbReference type="Proteomes" id="UP001062846">
    <property type="component" value="Chromosome 6"/>
</dbReference>
<name>A0ACC0N809_RHOML</name>
<evidence type="ECO:0000313" key="2">
    <source>
        <dbReference type="Proteomes" id="UP001062846"/>
    </source>
</evidence>
<proteinExistence type="predicted"/>
<dbReference type="EMBL" id="CM046393">
    <property type="protein sequence ID" value="KAI8549315.1"/>
    <property type="molecule type" value="Genomic_DNA"/>
</dbReference>
<gene>
    <name evidence="1" type="ORF">RHMOL_Rhmol06G0016100</name>
</gene>
<comment type="caution">
    <text evidence="1">The sequence shown here is derived from an EMBL/GenBank/DDBJ whole genome shotgun (WGS) entry which is preliminary data.</text>
</comment>
<evidence type="ECO:0000313" key="1">
    <source>
        <dbReference type="EMBL" id="KAI8549315.1"/>
    </source>
</evidence>
<keyword evidence="2" id="KW-1185">Reference proteome</keyword>
<protein>
    <submittedName>
        <fullName evidence="1">Uncharacterized protein</fullName>
    </submittedName>
</protein>
<accession>A0ACC0N809</accession>
<organism evidence="1 2">
    <name type="scientific">Rhododendron molle</name>
    <name type="common">Chinese azalea</name>
    <name type="synonym">Azalea mollis</name>
    <dbReference type="NCBI Taxonomy" id="49168"/>
    <lineage>
        <taxon>Eukaryota</taxon>
        <taxon>Viridiplantae</taxon>
        <taxon>Streptophyta</taxon>
        <taxon>Embryophyta</taxon>
        <taxon>Tracheophyta</taxon>
        <taxon>Spermatophyta</taxon>
        <taxon>Magnoliopsida</taxon>
        <taxon>eudicotyledons</taxon>
        <taxon>Gunneridae</taxon>
        <taxon>Pentapetalae</taxon>
        <taxon>asterids</taxon>
        <taxon>Ericales</taxon>
        <taxon>Ericaceae</taxon>
        <taxon>Ericoideae</taxon>
        <taxon>Rhodoreae</taxon>
        <taxon>Rhododendron</taxon>
    </lineage>
</organism>
<reference evidence="1" key="1">
    <citation type="submission" date="2022-02" db="EMBL/GenBank/DDBJ databases">
        <title>Plant Genome Project.</title>
        <authorList>
            <person name="Zhang R.-G."/>
        </authorList>
    </citation>
    <scope>NUCLEOTIDE SEQUENCE</scope>
    <source>
        <strain evidence="1">AT1</strain>
    </source>
</reference>